<dbReference type="EMBL" id="JAMXFA010000055">
    <property type="protein sequence ID" value="MCT7981178.1"/>
    <property type="molecule type" value="Genomic_DNA"/>
</dbReference>
<evidence type="ECO:0000313" key="1">
    <source>
        <dbReference type="EMBL" id="MCT7981178.1"/>
    </source>
</evidence>
<keyword evidence="2" id="KW-1185">Reference proteome</keyword>
<sequence length="53" mass="6129">MNREPLQRDRSKPMTHYPELSSVLTPLTLFQGRVGLGSRNHEGYGWGKTRLFL</sequence>
<comment type="caution">
    <text evidence="1">The sequence shown here is derived from an EMBL/GenBank/DDBJ whole genome shotgun (WGS) entry which is preliminary data.</text>
</comment>
<protein>
    <submittedName>
        <fullName evidence="1">Uncharacterized protein</fullName>
    </submittedName>
</protein>
<evidence type="ECO:0000313" key="2">
    <source>
        <dbReference type="Proteomes" id="UP001525961"/>
    </source>
</evidence>
<reference evidence="1 2" key="1">
    <citation type="journal article" date="2022" name="Front. Microbiol.">
        <title>High genomic differentiation and limited gene flow indicate recent cryptic speciation within the genus Laspinema (cyanobacteria).</title>
        <authorList>
            <person name="Stanojkovic A."/>
            <person name="Skoupy S."/>
            <person name="Skaloud P."/>
            <person name="Dvorak P."/>
        </authorList>
    </citation>
    <scope>NUCLEOTIDE SEQUENCE [LARGE SCALE GENOMIC DNA]</scope>
    <source>
        <strain evidence="1 2">D3b</strain>
    </source>
</reference>
<organism evidence="1 2">
    <name type="scientific">Laspinema olomoucense D3b</name>
    <dbReference type="NCBI Taxonomy" id="2953688"/>
    <lineage>
        <taxon>Bacteria</taxon>
        <taxon>Bacillati</taxon>
        <taxon>Cyanobacteriota</taxon>
        <taxon>Cyanophyceae</taxon>
        <taxon>Oscillatoriophycideae</taxon>
        <taxon>Oscillatoriales</taxon>
        <taxon>Laspinemataceae</taxon>
        <taxon>Laspinema</taxon>
        <taxon>Laspinema olomoucense</taxon>
    </lineage>
</organism>
<dbReference type="RefSeq" id="WP_261198132.1">
    <property type="nucleotide sequence ID" value="NZ_JAMXFA010000055.1"/>
</dbReference>
<gene>
    <name evidence="1" type="ORF">NG792_25955</name>
</gene>
<dbReference type="Proteomes" id="UP001525961">
    <property type="component" value="Unassembled WGS sequence"/>
</dbReference>
<accession>A0ABT2NEP6</accession>
<proteinExistence type="predicted"/>
<name>A0ABT2NEP6_9CYAN</name>